<reference evidence="3" key="1">
    <citation type="journal article" date="2022" name="G3 (Bethesda)">
        <title>High quality genome of the basidiomycete yeast Dioszegia hungarica PDD-24b-2 isolated from cloud water.</title>
        <authorList>
            <person name="Jarrige D."/>
            <person name="Haridas S."/>
            <person name="Bleykasten-Grosshans C."/>
            <person name="Joly M."/>
            <person name="Nadalig T."/>
            <person name="Sancelme M."/>
            <person name="Vuilleumier S."/>
            <person name="Grigoriev I.V."/>
            <person name="Amato P."/>
            <person name="Bringel F."/>
        </authorList>
    </citation>
    <scope>NUCLEOTIDE SEQUENCE</scope>
    <source>
        <strain evidence="3">PDD-24b-2</strain>
    </source>
</reference>
<dbReference type="SUPFAM" id="SSF75304">
    <property type="entry name" value="Amidase signature (AS) enzymes"/>
    <property type="match status" value="1"/>
</dbReference>
<dbReference type="EMBL" id="JAKWFO010000005">
    <property type="protein sequence ID" value="KAI9636232.1"/>
    <property type="molecule type" value="Genomic_DNA"/>
</dbReference>
<dbReference type="Gene3D" id="3.90.1300.10">
    <property type="entry name" value="Amidase signature (AS) domain"/>
    <property type="match status" value="1"/>
</dbReference>
<name>A0AA38H916_9TREE</name>
<dbReference type="GeneID" id="77728754"/>
<sequence>MSSLPANYLTATETIALVRSGKLTVTQIAEAHLARYDERDPTIHAWAYMDRERVLSEAKRLDAIPEAERGPLHGAVLGVKDMINTKDMPTEHNSPIYKDHRPNVDAVPVGVCRAAGALIFGKTHTTQFAATTTGPPARNAFDPERTPGGSSSGSGAAVGDWQCQLAFGTQTVGSTVRPGSYNGIFALKPTWGAIGREGLKVLSVTLDTLGLYARSVADLQLLAEVFQVVDDTPPPSPPKPLSSCTFAYVKTDQWQAGSGPSPELERAWAKSKELLIAAGATVKDVELPAEFNDVMPRTVRLMASEGRVNFLPEYMVSKDKLDPLLISHVENQTKISRREQLDIYDAMAALRPKLDAIAGQYDAIVTPSVPGEAWVGIERTGDARFCALWTSLHVPCINIPGFASESGMPIGLTLVAPRYEDVRLLSVASEVAKVWINADEGLLRKTPAPEEASHNSA</sequence>
<evidence type="ECO:0000313" key="3">
    <source>
        <dbReference type="EMBL" id="KAI9636232.1"/>
    </source>
</evidence>
<feature type="domain" description="Amidase" evidence="2">
    <location>
        <begin position="28"/>
        <end position="425"/>
    </location>
</feature>
<organism evidence="3 4">
    <name type="scientific">Dioszegia hungarica</name>
    <dbReference type="NCBI Taxonomy" id="4972"/>
    <lineage>
        <taxon>Eukaryota</taxon>
        <taxon>Fungi</taxon>
        <taxon>Dikarya</taxon>
        <taxon>Basidiomycota</taxon>
        <taxon>Agaricomycotina</taxon>
        <taxon>Tremellomycetes</taxon>
        <taxon>Tremellales</taxon>
        <taxon>Bulleribasidiaceae</taxon>
        <taxon>Dioszegia</taxon>
    </lineage>
</organism>
<dbReference type="InterPro" id="IPR036928">
    <property type="entry name" value="AS_sf"/>
</dbReference>
<evidence type="ECO:0000259" key="2">
    <source>
        <dbReference type="Pfam" id="PF01425"/>
    </source>
</evidence>
<keyword evidence="4" id="KW-1185">Reference proteome</keyword>
<dbReference type="GO" id="GO:0003824">
    <property type="term" value="F:catalytic activity"/>
    <property type="evidence" value="ECO:0007669"/>
    <property type="project" value="InterPro"/>
</dbReference>
<feature type="region of interest" description="Disordered" evidence="1">
    <location>
        <begin position="129"/>
        <end position="156"/>
    </location>
</feature>
<proteinExistence type="predicted"/>
<dbReference type="PANTHER" id="PTHR11895:SF7">
    <property type="entry name" value="GLUTAMYL-TRNA(GLN) AMIDOTRANSFERASE SUBUNIT A, MITOCHONDRIAL"/>
    <property type="match status" value="1"/>
</dbReference>
<comment type="caution">
    <text evidence="3">The sequence shown here is derived from an EMBL/GenBank/DDBJ whole genome shotgun (WGS) entry which is preliminary data.</text>
</comment>
<accession>A0AA38H916</accession>
<dbReference type="Proteomes" id="UP001164286">
    <property type="component" value="Unassembled WGS sequence"/>
</dbReference>
<protein>
    <submittedName>
        <fullName evidence="3">Amidase signature domain-containing protein</fullName>
    </submittedName>
</protein>
<dbReference type="AlphaFoldDB" id="A0AA38H916"/>
<dbReference type="PANTHER" id="PTHR11895">
    <property type="entry name" value="TRANSAMIDASE"/>
    <property type="match status" value="1"/>
</dbReference>
<evidence type="ECO:0000313" key="4">
    <source>
        <dbReference type="Proteomes" id="UP001164286"/>
    </source>
</evidence>
<evidence type="ECO:0000256" key="1">
    <source>
        <dbReference type="SAM" id="MobiDB-lite"/>
    </source>
</evidence>
<dbReference type="RefSeq" id="XP_052946009.1">
    <property type="nucleotide sequence ID" value="XM_053089549.1"/>
</dbReference>
<gene>
    <name evidence="3" type="ORF">MKK02DRAFT_37060</name>
</gene>
<dbReference type="InterPro" id="IPR000120">
    <property type="entry name" value="Amidase"/>
</dbReference>
<dbReference type="InterPro" id="IPR023631">
    <property type="entry name" value="Amidase_dom"/>
</dbReference>
<dbReference type="Pfam" id="PF01425">
    <property type="entry name" value="Amidase"/>
    <property type="match status" value="1"/>
</dbReference>